<keyword evidence="4 8" id="KW-0223">Dioxygenase</keyword>
<dbReference type="AlphaFoldDB" id="A0AAF0AUF2"/>
<dbReference type="InterPro" id="IPR003819">
    <property type="entry name" value="TauD/TfdA-like"/>
</dbReference>
<evidence type="ECO:0000256" key="4">
    <source>
        <dbReference type="ARBA" id="ARBA00022964"/>
    </source>
</evidence>
<name>A0AAF0AUF2_9SCHI</name>
<dbReference type="GO" id="GO:0046872">
    <property type="term" value="F:metal ion binding"/>
    <property type="evidence" value="ECO:0007669"/>
    <property type="project" value="UniProtKB-KW"/>
</dbReference>
<dbReference type="PANTHER" id="PTHR30468:SF10">
    <property type="entry name" value="TAUD_TFDA-LIKE DOMAIN-CONTAINING PROTEIN"/>
    <property type="match status" value="1"/>
</dbReference>
<feature type="domain" description="TauD/TfdA-like" evidence="7">
    <location>
        <begin position="60"/>
        <end position="360"/>
    </location>
</feature>
<dbReference type="PANTHER" id="PTHR30468">
    <property type="entry name" value="ALPHA-KETOGLUTARATE-DEPENDENT SULFONATE DIOXYGENASE"/>
    <property type="match status" value="1"/>
</dbReference>
<dbReference type="GeneID" id="80875976"/>
<comment type="cofactor">
    <cofactor evidence="1">
        <name>Fe(2+)</name>
        <dbReference type="ChEBI" id="CHEBI:29033"/>
    </cofactor>
</comment>
<keyword evidence="9" id="KW-1185">Reference proteome</keyword>
<dbReference type="GO" id="GO:0005737">
    <property type="term" value="C:cytoplasm"/>
    <property type="evidence" value="ECO:0007669"/>
    <property type="project" value="TreeGrafter"/>
</dbReference>
<proteinExistence type="inferred from homology"/>
<dbReference type="RefSeq" id="XP_056035780.1">
    <property type="nucleotide sequence ID" value="XM_056181287.1"/>
</dbReference>
<gene>
    <name evidence="8" type="ORF">SOMG_02495</name>
</gene>
<dbReference type="GO" id="GO:0016706">
    <property type="term" value="F:2-oxoglutarate-dependent dioxygenase activity"/>
    <property type="evidence" value="ECO:0007669"/>
    <property type="project" value="TreeGrafter"/>
</dbReference>
<dbReference type="EMBL" id="CP115611">
    <property type="protein sequence ID" value="WBW71537.1"/>
    <property type="molecule type" value="Genomic_DNA"/>
</dbReference>
<dbReference type="Pfam" id="PF02668">
    <property type="entry name" value="TauD"/>
    <property type="match status" value="1"/>
</dbReference>
<dbReference type="SUPFAM" id="SSF51197">
    <property type="entry name" value="Clavaminate synthase-like"/>
    <property type="match status" value="1"/>
</dbReference>
<evidence type="ECO:0000256" key="5">
    <source>
        <dbReference type="ARBA" id="ARBA00023002"/>
    </source>
</evidence>
<evidence type="ECO:0000313" key="9">
    <source>
        <dbReference type="Proteomes" id="UP001212411"/>
    </source>
</evidence>
<accession>A0AAF0AUF2</accession>
<evidence type="ECO:0000313" key="8">
    <source>
        <dbReference type="EMBL" id="WBW71537.1"/>
    </source>
</evidence>
<sequence>MSAVTIENRTTKDHSLVGDTNAVKSITLEAANELNKVTLSEANNLINLQLKDALKGEEFIDLTPSIGREYPSVQLSQWIHGKDSDRLLRELANIISTKGVVFFRNQDLNAQEQKILGQRLGELTGKPKDSSLHIHPVVNSGRKDVDSTGEIENDDNEVSILSKSQYKKIYPLKERPRAFHPKASAGWHSDITFEPVPADYSILKMQKPSENGGDTLWASGYELYTRFSPPFRRFLDGLTATYAQPKFQQFADASGFKLYDGPRGSPRNVGETLEAVHPVVRTNPVTGLKSVFAVGHHVEKINDVTTEESSYLLNRFVDLIAHNHDLQVRFKWKKNDLAIWDNRSVYHTATYDAVGPERLGIRVVGIGEKPYLDPSSRAIDGL</sequence>
<dbReference type="Proteomes" id="UP001212411">
    <property type="component" value="Chromosome 1"/>
</dbReference>
<evidence type="ECO:0000256" key="1">
    <source>
        <dbReference type="ARBA" id="ARBA00001954"/>
    </source>
</evidence>
<evidence type="ECO:0000256" key="3">
    <source>
        <dbReference type="ARBA" id="ARBA00022723"/>
    </source>
</evidence>
<protein>
    <submittedName>
        <fullName evidence="8">TfdA family Taurine catabolism dioxygenase TauD, variant</fullName>
    </submittedName>
</protein>
<dbReference type="Gene3D" id="3.60.130.10">
    <property type="entry name" value="Clavaminate synthase-like"/>
    <property type="match status" value="1"/>
</dbReference>
<evidence type="ECO:0000256" key="2">
    <source>
        <dbReference type="ARBA" id="ARBA00005896"/>
    </source>
</evidence>
<evidence type="ECO:0000256" key="6">
    <source>
        <dbReference type="ARBA" id="ARBA00023004"/>
    </source>
</evidence>
<dbReference type="KEGG" id="som:SOMG_02495"/>
<dbReference type="InterPro" id="IPR051323">
    <property type="entry name" value="AtsK-like"/>
</dbReference>
<keyword evidence="6" id="KW-0408">Iron</keyword>
<reference evidence="8 9" key="1">
    <citation type="journal article" date="2023" name="G3 (Bethesda)">
        <title>A high-quality reference genome for the fission yeast Schizosaccharomyces osmophilus.</title>
        <authorList>
            <person name="Jia G.S."/>
            <person name="Zhang W.C."/>
            <person name="Liang Y."/>
            <person name="Liu X.H."/>
            <person name="Rhind N."/>
            <person name="Pidoux A."/>
            <person name="Brysch-Herzberg M."/>
            <person name="Du L.L."/>
        </authorList>
    </citation>
    <scope>NUCLEOTIDE SEQUENCE [LARGE SCALE GENOMIC DNA]</scope>
    <source>
        <strain evidence="8 9">CBS 15793</strain>
    </source>
</reference>
<organism evidence="8 9">
    <name type="scientific">Schizosaccharomyces osmophilus</name>
    <dbReference type="NCBI Taxonomy" id="2545709"/>
    <lineage>
        <taxon>Eukaryota</taxon>
        <taxon>Fungi</taxon>
        <taxon>Dikarya</taxon>
        <taxon>Ascomycota</taxon>
        <taxon>Taphrinomycotina</taxon>
        <taxon>Schizosaccharomycetes</taxon>
        <taxon>Schizosaccharomycetales</taxon>
        <taxon>Schizosaccharomycetaceae</taxon>
        <taxon>Schizosaccharomyces</taxon>
    </lineage>
</organism>
<keyword evidence="3" id="KW-0479">Metal-binding</keyword>
<dbReference type="InterPro" id="IPR042098">
    <property type="entry name" value="TauD-like_sf"/>
</dbReference>
<evidence type="ECO:0000259" key="7">
    <source>
        <dbReference type="Pfam" id="PF02668"/>
    </source>
</evidence>
<comment type="similarity">
    <text evidence="2">Belongs to the TfdA dioxygenase family.</text>
</comment>
<keyword evidence="5" id="KW-0560">Oxidoreductase</keyword>